<dbReference type="Gene3D" id="3.30.700.10">
    <property type="entry name" value="Glycoprotein, Type 4 Pilin"/>
    <property type="match status" value="1"/>
</dbReference>
<dbReference type="InterPro" id="IPR045584">
    <property type="entry name" value="Pilin-like"/>
</dbReference>
<feature type="region of interest" description="Disordered" evidence="1">
    <location>
        <begin position="336"/>
        <end position="366"/>
    </location>
</feature>
<keyword evidence="2" id="KW-0472">Membrane</keyword>
<dbReference type="InterPro" id="IPR008523">
    <property type="entry name" value="DUF805"/>
</dbReference>
<feature type="transmembrane region" description="Helical" evidence="2">
    <location>
        <begin position="257"/>
        <end position="279"/>
    </location>
</feature>
<name>A0A1A9K6G7_9PSED</name>
<dbReference type="AlphaFoldDB" id="A0A1A9K6G7"/>
<keyword evidence="2" id="KW-0812">Transmembrane</keyword>
<keyword evidence="2" id="KW-1133">Transmembrane helix</keyword>
<feature type="transmembrane region" description="Helical" evidence="2">
    <location>
        <begin position="299"/>
        <end position="321"/>
    </location>
</feature>
<evidence type="ECO:0000313" key="4">
    <source>
        <dbReference type="Proteomes" id="UP000077748"/>
    </source>
</evidence>
<feature type="compositionally biased region" description="Acidic residues" evidence="1">
    <location>
        <begin position="349"/>
        <end position="366"/>
    </location>
</feature>
<reference evidence="3 4" key="1">
    <citation type="submission" date="2016-05" db="EMBL/GenBank/DDBJ databases">
        <title>Genome Sequence of Pseudomonas citronellolis Strain SJTE-3, an Estrogens and Persistent Organic Pollutants degradation strain.</title>
        <authorList>
            <person name="Liang R."/>
        </authorList>
    </citation>
    <scope>NUCLEOTIDE SEQUENCE [LARGE SCALE GENOMIC DNA]</scope>
    <source>
        <strain evidence="3 4">SJTE-3</strain>
    </source>
</reference>
<feature type="transmembrane region" description="Helical" evidence="2">
    <location>
        <begin position="196"/>
        <end position="218"/>
    </location>
</feature>
<evidence type="ECO:0008006" key="5">
    <source>
        <dbReference type="Google" id="ProtNLM"/>
    </source>
</evidence>
<dbReference type="EMBL" id="CP015878">
    <property type="protein sequence ID" value="ANI13114.1"/>
    <property type="molecule type" value="Genomic_DNA"/>
</dbReference>
<dbReference type="SUPFAM" id="SSF54523">
    <property type="entry name" value="Pili subunits"/>
    <property type="match status" value="1"/>
</dbReference>
<protein>
    <recommendedName>
        <fullName evidence="5">DUF805 domain-containing protein</fullName>
    </recommendedName>
</protein>
<organism evidence="3 4">
    <name type="scientific">Pseudomonas citronellolis</name>
    <dbReference type="NCBI Taxonomy" id="53408"/>
    <lineage>
        <taxon>Bacteria</taxon>
        <taxon>Pseudomonadati</taxon>
        <taxon>Pseudomonadota</taxon>
        <taxon>Gammaproteobacteria</taxon>
        <taxon>Pseudomonadales</taxon>
        <taxon>Pseudomonadaceae</taxon>
        <taxon>Pseudomonas</taxon>
    </lineage>
</organism>
<dbReference type="GO" id="GO:0005886">
    <property type="term" value="C:plasma membrane"/>
    <property type="evidence" value="ECO:0007669"/>
    <property type="project" value="TreeGrafter"/>
</dbReference>
<evidence type="ECO:0000256" key="1">
    <source>
        <dbReference type="SAM" id="MobiDB-lite"/>
    </source>
</evidence>
<evidence type="ECO:0000313" key="3">
    <source>
        <dbReference type="EMBL" id="ANI13114.1"/>
    </source>
</evidence>
<dbReference type="Proteomes" id="UP000077748">
    <property type="component" value="Chromosome"/>
</dbReference>
<dbReference type="Pfam" id="PF05656">
    <property type="entry name" value="DUF805"/>
    <property type="match status" value="1"/>
</dbReference>
<proteinExistence type="predicted"/>
<gene>
    <name evidence="3" type="ORF">A9C11_03540</name>
</gene>
<dbReference type="PANTHER" id="PTHR34980:SF3">
    <property type="entry name" value="BLR8105 PROTEIN"/>
    <property type="match status" value="1"/>
</dbReference>
<sequence>MDEPRYKIVFDGTLMPQTPLETAKENLARLFKSDLARIEALFSGQLVVLKRDLSEGEADKYLQALHNAGAQARKESDLVSSLSLVETEDHPGAETQAAEQAASAERMTCPKCGHEQAKASECSACGIIIDKYLARQAELSASQPIAAAPAATAGSSSGNAAQSPYATPQAPVGEALPEYGELQYFTVQGRIGRVRYLGWSMGMILAMIPLFILFAALAAASQTLGALVLIAACVGMVVVSIFFGVQRLHDIGWSGWLWLLNFVPVVGSVMALLMLLVPGSVGANRYGPPPPPNSRGVTGLAWASILVPVVGILAAIAIPAYQGYLTRAQEAAYSQDQSYDPAATAEPQAYDDEDAAAVETDEPSEQ</sequence>
<dbReference type="PANTHER" id="PTHR34980">
    <property type="entry name" value="INNER MEMBRANE PROTEIN-RELATED-RELATED"/>
    <property type="match status" value="1"/>
</dbReference>
<dbReference type="RefSeq" id="WP_064581845.1">
    <property type="nucleotide sequence ID" value="NZ_CP015878.1"/>
</dbReference>
<accession>A0A1A9K6G7</accession>
<feature type="transmembrane region" description="Helical" evidence="2">
    <location>
        <begin position="224"/>
        <end position="245"/>
    </location>
</feature>
<evidence type="ECO:0000256" key="2">
    <source>
        <dbReference type="SAM" id="Phobius"/>
    </source>
</evidence>